<dbReference type="InterPro" id="IPR012348">
    <property type="entry name" value="RNR-like"/>
</dbReference>
<evidence type="ECO:0000313" key="2">
    <source>
        <dbReference type="EMBL" id="MFC3862447.1"/>
    </source>
</evidence>
<protein>
    <submittedName>
        <fullName evidence="2">YHS domain-containing protein</fullName>
    </submittedName>
</protein>
<dbReference type="Proteomes" id="UP001595748">
    <property type="component" value="Unassembled WGS sequence"/>
</dbReference>
<dbReference type="InterPro" id="IPR007029">
    <property type="entry name" value="YHS_dom"/>
</dbReference>
<dbReference type="EMBL" id="JBHRZF010000195">
    <property type="protein sequence ID" value="MFC3862447.1"/>
    <property type="molecule type" value="Genomic_DNA"/>
</dbReference>
<gene>
    <name evidence="2" type="ORF">ACFOPQ_16920</name>
</gene>
<organism evidence="2 3">
    <name type="scientific">Deinococcus antarcticus</name>
    <dbReference type="NCBI Taxonomy" id="1298767"/>
    <lineage>
        <taxon>Bacteria</taxon>
        <taxon>Thermotogati</taxon>
        <taxon>Deinococcota</taxon>
        <taxon>Deinococci</taxon>
        <taxon>Deinococcales</taxon>
        <taxon>Deinococcaceae</taxon>
        <taxon>Deinococcus</taxon>
    </lineage>
</organism>
<evidence type="ECO:0000259" key="1">
    <source>
        <dbReference type="SMART" id="SM00746"/>
    </source>
</evidence>
<dbReference type="RefSeq" id="WP_380080331.1">
    <property type="nucleotide sequence ID" value="NZ_JBHRZF010000195.1"/>
</dbReference>
<accession>A0ABV8A9M9</accession>
<dbReference type="Pfam" id="PF04945">
    <property type="entry name" value="YHS"/>
    <property type="match status" value="1"/>
</dbReference>
<dbReference type="SUPFAM" id="SSF47240">
    <property type="entry name" value="Ferritin-like"/>
    <property type="match status" value="1"/>
</dbReference>
<reference evidence="3" key="1">
    <citation type="journal article" date="2019" name="Int. J. Syst. Evol. Microbiol.">
        <title>The Global Catalogue of Microorganisms (GCM) 10K type strain sequencing project: providing services to taxonomists for standard genome sequencing and annotation.</title>
        <authorList>
            <consortium name="The Broad Institute Genomics Platform"/>
            <consortium name="The Broad Institute Genome Sequencing Center for Infectious Disease"/>
            <person name="Wu L."/>
            <person name="Ma J."/>
        </authorList>
    </citation>
    <scope>NUCLEOTIDE SEQUENCE [LARGE SCALE GENOMIC DNA]</scope>
    <source>
        <strain evidence="3">CCTCC AB 2013263</strain>
    </source>
</reference>
<dbReference type="SMART" id="SM00746">
    <property type="entry name" value="TRASH"/>
    <property type="match status" value="1"/>
</dbReference>
<comment type="caution">
    <text evidence="2">The sequence shown here is derived from an EMBL/GenBank/DDBJ whole genome shotgun (WGS) entry which is preliminary data.</text>
</comment>
<keyword evidence="3" id="KW-1185">Reference proteome</keyword>
<dbReference type="Gene3D" id="1.10.620.20">
    <property type="entry name" value="Ribonucleotide Reductase, subunit A"/>
    <property type="match status" value="1"/>
</dbReference>
<proteinExistence type="predicted"/>
<dbReference type="InterPro" id="IPR011017">
    <property type="entry name" value="TRASH_dom"/>
</dbReference>
<sequence>MNTSTGLQWVKVCCSSAQAPHLAASLEHRGLQPRLTSAAVPHCFDLWVPEDQAQEASQAASLWDDLPHSDHPSPDSVQRRTLVARYFISDLAVLNPDCLTGAATVRDPVCGMQVSPEHAPASVQYGHATVSFCSLHCLHQFQAHPERYARMM</sequence>
<feature type="domain" description="TRASH" evidence="1">
    <location>
        <begin position="107"/>
        <end position="145"/>
    </location>
</feature>
<evidence type="ECO:0000313" key="3">
    <source>
        <dbReference type="Proteomes" id="UP001595748"/>
    </source>
</evidence>
<name>A0ABV8A9M9_9DEIO</name>
<dbReference type="InterPro" id="IPR009078">
    <property type="entry name" value="Ferritin-like_SF"/>
</dbReference>